<dbReference type="GeneID" id="89942929"/>
<dbReference type="InterPro" id="IPR032675">
    <property type="entry name" value="LRR_dom_sf"/>
</dbReference>
<dbReference type="EMBL" id="MU853341">
    <property type="protein sequence ID" value="KAK4112797.1"/>
    <property type="molecule type" value="Genomic_DNA"/>
</dbReference>
<dbReference type="AlphaFoldDB" id="A0AAN6TE72"/>
<sequence>MQLLQLPPELLLHTFEYLGSAFFREDLSRLTISRRWYDFAWPTLVRNLELTSKSLVKFLDNNAIIRHSRPYIAGVSVYLYRPLGAPPAYAIFPRSQDVQSACTLAAVLHQCPGLRRLKLCLEPYCVDDDLMVKPLTDFLSIRHITSLEFDVSGWPAACSRKINVHLCKTINLLLPSLRRLRCRMDWVCERLLRAPEDAKTPLHLEELIVNLSIPELYDNDYIGYIPRHCTWRPGHGTHRSAYNALKATMESAAAAIASRLKGPRMVRVISHVLPSYDISAFDAITGRRMRLGSRCEDDWEIFFQGDGTPGG</sequence>
<dbReference type="RefSeq" id="XP_064670367.1">
    <property type="nucleotide sequence ID" value="XM_064818803.1"/>
</dbReference>
<evidence type="ECO:0000313" key="2">
    <source>
        <dbReference type="Proteomes" id="UP001302812"/>
    </source>
</evidence>
<comment type="caution">
    <text evidence="1">The sequence shown here is derived from an EMBL/GenBank/DDBJ whole genome shotgun (WGS) entry which is preliminary data.</text>
</comment>
<keyword evidence="2" id="KW-1185">Reference proteome</keyword>
<dbReference type="Gene3D" id="3.80.10.10">
    <property type="entry name" value="Ribonuclease Inhibitor"/>
    <property type="match status" value="1"/>
</dbReference>
<dbReference type="Proteomes" id="UP001302812">
    <property type="component" value="Unassembled WGS sequence"/>
</dbReference>
<reference evidence="1" key="2">
    <citation type="submission" date="2023-05" db="EMBL/GenBank/DDBJ databases">
        <authorList>
            <consortium name="Lawrence Berkeley National Laboratory"/>
            <person name="Steindorff A."/>
            <person name="Hensen N."/>
            <person name="Bonometti L."/>
            <person name="Westerberg I."/>
            <person name="Brannstrom I.O."/>
            <person name="Guillou S."/>
            <person name="Cros-Aarteil S."/>
            <person name="Calhoun S."/>
            <person name="Haridas S."/>
            <person name="Kuo A."/>
            <person name="Mondo S."/>
            <person name="Pangilinan J."/>
            <person name="Riley R."/>
            <person name="Labutti K."/>
            <person name="Andreopoulos B."/>
            <person name="Lipzen A."/>
            <person name="Chen C."/>
            <person name="Yanf M."/>
            <person name="Daum C."/>
            <person name="Ng V."/>
            <person name="Clum A."/>
            <person name="Ohm R."/>
            <person name="Martin F."/>
            <person name="Silar P."/>
            <person name="Natvig D."/>
            <person name="Lalanne C."/>
            <person name="Gautier V."/>
            <person name="Ament-Velasquez S.L."/>
            <person name="Kruys A."/>
            <person name="Hutchinson M.I."/>
            <person name="Powell A.J."/>
            <person name="Barry K."/>
            <person name="Miller A.N."/>
            <person name="Grigoriev I.V."/>
            <person name="Debuchy R."/>
            <person name="Gladieux P."/>
            <person name="Thoren M.H."/>
            <person name="Johannesson H."/>
        </authorList>
    </citation>
    <scope>NUCLEOTIDE SEQUENCE</scope>
    <source>
        <strain evidence="1">CBS 508.74</strain>
    </source>
</reference>
<evidence type="ECO:0008006" key="3">
    <source>
        <dbReference type="Google" id="ProtNLM"/>
    </source>
</evidence>
<name>A0AAN6TE72_9PEZI</name>
<evidence type="ECO:0000313" key="1">
    <source>
        <dbReference type="EMBL" id="KAK4112797.1"/>
    </source>
</evidence>
<gene>
    <name evidence="1" type="ORF">N656DRAFT_836830</name>
</gene>
<reference evidence="1" key="1">
    <citation type="journal article" date="2023" name="Mol. Phylogenet. Evol.">
        <title>Genome-scale phylogeny and comparative genomics of the fungal order Sordariales.</title>
        <authorList>
            <person name="Hensen N."/>
            <person name="Bonometti L."/>
            <person name="Westerberg I."/>
            <person name="Brannstrom I.O."/>
            <person name="Guillou S."/>
            <person name="Cros-Aarteil S."/>
            <person name="Calhoun S."/>
            <person name="Haridas S."/>
            <person name="Kuo A."/>
            <person name="Mondo S."/>
            <person name="Pangilinan J."/>
            <person name="Riley R."/>
            <person name="LaButti K."/>
            <person name="Andreopoulos B."/>
            <person name="Lipzen A."/>
            <person name="Chen C."/>
            <person name="Yan M."/>
            <person name="Daum C."/>
            <person name="Ng V."/>
            <person name="Clum A."/>
            <person name="Steindorff A."/>
            <person name="Ohm R.A."/>
            <person name="Martin F."/>
            <person name="Silar P."/>
            <person name="Natvig D.O."/>
            <person name="Lalanne C."/>
            <person name="Gautier V."/>
            <person name="Ament-Velasquez S.L."/>
            <person name="Kruys A."/>
            <person name="Hutchinson M.I."/>
            <person name="Powell A.J."/>
            <person name="Barry K."/>
            <person name="Miller A.N."/>
            <person name="Grigoriev I.V."/>
            <person name="Debuchy R."/>
            <person name="Gladieux P."/>
            <person name="Hiltunen Thoren M."/>
            <person name="Johannesson H."/>
        </authorList>
    </citation>
    <scope>NUCLEOTIDE SEQUENCE</scope>
    <source>
        <strain evidence="1">CBS 508.74</strain>
    </source>
</reference>
<organism evidence="1 2">
    <name type="scientific">Canariomyces notabilis</name>
    <dbReference type="NCBI Taxonomy" id="2074819"/>
    <lineage>
        <taxon>Eukaryota</taxon>
        <taxon>Fungi</taxon>
        <taxon>Dikarya</taxon>
        <taxon>Ascomycota</taxon>
        <taxon>Pezizomycotina</taxon>
        <taxon>Sordariomycetes</taxon>
        <taxon>Sordariomycetidae</taxon>
        <taxon>Sordariales</taxon>
        <taxon>Chaetomiaceae</taxon>
        <taxon>Canariomyces</taxon>
    </lineage>
</organism>
<accession>A0AAN6TE72</accession>
<protein>
    <recommendedName>
        <fullName evidence="3">F-box domain-containing protein</fullName>
    </recommendedName>
</protein>
<proteinExistence type="predicted"/>